<dbReference type="Pfam" id="PF05746">
    <property type="entry name" value="DALR_1"/>
    <property type="match status" value="1"/>
</dbReference>
<dbReference type="Pfam" id="PF00750">
    <property type="entry name" value="tRNA-synt_1d"/>
    <property type="match status" value="1"/>
</dbReference>
<dbReference type="EC" id="6.1.1.19" evidence="2"/>
<dbReference type="Gene3D" id="3.40.50.620">
    <property type="entry name" value="HUPs"/>
    <property type="match status" value="1"/>
</dbReference>
<dbReference type="GO" id="GO:0009791">
    <property type="term" value="P:post-embryonic development"/>
    <property type="evidence" value="ECO:0007669"/>
    <property type="project" value="UniProtKB-ARBA"/>
</dbReference>
<dbReference type="PRINTS" id="PR01038">
    <property type="entry name" value="TRNASYNTHARG"/>
</dbReference>
<dbReference type="SUPFAM" id="SSF55190">
    <property type="entry name" value="Arginyl-tRNA synthetase (ArgRS), N-terminal 'additional' domain"/>
    <property type="match status" value="1"/>
</dbReference>
<proteinExistence type="inferred from homology"/>
<dbReference type="InterPro" id="IPR008909">
    <property type="entry name" value="DALR_anticod-bd"/>
</dbReference>
<keyword evidence="3 12" id="KW-0436">Ligase</keyword>
<dbReference type="SMART" id="SM00836">
    <property type="entry name" value="DALR_1"/>
    <property type="match status" value="1"/>
</dbReference>
<organism evidence="15 16">
    <name type="scientific">Ceratopteris richardii</name>
    <name type="common">Triangle waterfern</name>
    <dbReference type="NCBI Taxonomy" id="49495"/>
    <lineage>
        <taxon>Eukaryota</taxon>
        <taxon>Viridiplantae</taxon>
        <taxon>Streptophyta</taxon>
        <taxon>Embryophyta</taxon>
        <taxon>Tracheophyta</taxon>
        <taxon>Polypodiopsida</taxon>
        <taxon>Polypodiidae</taxon>
        <taxon>Polypodiales</taxon>
        <taxon>Pteridineae</taxon>
        <taxon>Pteridaceae</taxon>
        <taxon>Parkerioideae</taxon>
        <taxon>Ceratopteris</taxon>
    </lineage>
</organism>
<evidence type="ECO:0000256" key="11">
    <source>
        <dbReference type="ARBA" id="ARBA00055485"/>
    </source>
</evidence>
<dbReference type="InterPro" id="IPR035684">
    <property type="entry name" value="ArgRS_core"/>
</dbReference>
<comment type="caution">
    <text evidence="15">The sequence shown here is derived from an EMBL/GenBank/DDBJ whole genome shotgun (WGS) entry which is preliminary data.</text>
</comment>
<dbReference type="InterPro" id="IPR009080">
    <property type="entry name" value="tRNAsynth_Ia_anticodon-bd"/>
</dbReference>
<evidence type="ECO:0000256" key="9">
    <source>
        <dbReference type="ARBA" id="ARBA00033033"/>
    </source>
</evidence>
<dbReference type="CDD" id="cd07956">
    <property type="entry name" value="Anticodon_Ia_Arg"/>
    <property type="match status" value="1"/>
</dbReference>
<dbReference type="GO" id="GO:0005737">
    <property type="term" value="C:cytoplasm"/>
    <property type="evidence" value="ECO:0007669"/>
    <property type="project" value="InterPro"/>
</dbReference>
<dbReference type="GO" id="GO:0006420">
    <property type="term" value="P:arginyl-tRNA aminoacylation"/>
    <property type="evidence" value="ECO:0007669"/>
    <property type="project" value="InterPro"/>
</dbReference>
<reference evidence="15 16" key="1">
    <citation type="submission" date="2021-08" db="EMBL/GenBank/DDBJ databases">
        <title>WGS assembly of Ceratopteris richardii.</title>
        <authorList>
            <person name="Marchant D.B."/>
            <person name="Chen G."/>
            <person name="Jenkins J."/>
            <person name="Shu S."/>
            <person name="Leebens-Mack J."/>
            <person name="Grimwood J."/>
            <person name="Schmutz J."/>
            <person name="Soltis P."/>
            <person name="Soltis D."/>
            <person name="Chen Z.-H."/>
        </authorList>
    </citation>
    <scope>NUCLEOTIDE SEQUENCE [LARGE SCALE GENOMIC DNA]</scope>
    <source>
        <strain evidence="15">Whitten #5841</strain>
        <tissue evidence="15">Leaf</tissue>
    </source>
</reference>
<dbReference type="GO" id="GO:0048608">
    <property type="term" value="P:reproductive structure development"/>
    <property type="evidence" value="ECO:0007669"/>
    <property type="project" value="UniProtKB-ARBA"/>
</dbReference>
<dbReference type="InterPro" id="IPR001412">
    <property type="entry name" value="aa-tRNA-synth_I_CS"/>
</dbReference>
<dbReference type="FunFam" id="1.10.730.10:FF:000017">
    <property type="entry name" value="Arginine--tRNA ligase, chloroplastic/mitochondrial"/>
    <property type="match status" value="1"/>
</dbReference>
<evidence type="ECO:0000256" key="4">
    <source>
        <dbReference type="ARBA" id="ARBA00022741"/>
    </source>
</evidence>
<dbReference type="Pfam" id="PF03485">
    <property type="entry name" value="Arg_tRNA_synt_N"/>
    <property type="match status" value="1"/>
</dbReference>
<dbReference type="OMA" id="NKPLHLG"/>
<dbReference type="PANTHER" id="PTHR11956">
    <property type="entry name" value="ARGINYL-TRNA SYNTHETASE"/>
    <property type="match status" value="1"/>
</dbReference>
<dbReference type="PANTHER" id="PTHR11956:SF5">
    <property type="entry name" value="ARGININE--TRNA LIGASE, CYTOPLASMIC"/>
    <property type="match status" value="1"/>
</dbReference>
<feature type="domain" description="Arginyl tRNA synthetase N-terminal" evidence="14">
    <location>
        <begin position="74"/>
        <end position="162"/>
    </location>
</feature>
<dbReference type="NCBIfam" id="TIGR00456">
    <property type="entry name" value="argS"/>
    <property type="match status" value="1"/>
</dbReference>
<name>A0A8T2S2U7_CERRI</name>
<evidence type="ECO:0000256" key="12">
    <source>
        <dbReference type="RuleBase" id="RU363038"/>
    </source>
</evidence>
<evidence type="ECO:0000256" key="1">
    <source>
        <dbReference type="ARBA" id="ARBA00005594"/>
    </source>
</evidence>
<evidence type="ECO:0000259" key="14">
    <source>
        <dbReference type="SMART" id="SM01016"/>
    </source>
</evidence>
<keyword evidence="7" id="KW-0007">Acetylation</keyword>
<evidence type="ECO:0000256" key="6">
    <source>
        <dbReference type="ARBA" id="ARBA00022917"/>
    </source>
</evidence>
<gene>
    <name evidence="15" type="ORF">KP509_23G050800</name>
</gene>
<evidence type="ECO:0000256" key="3">
    <source>
        <dbReference type="ARBA" id="ARBA00022598"/>
    </source>
</evidence>
<keyword evidence="5 12" id="KW-0067">ATP-binding</keyword>
<dbReference type="InterPro" id="IPR005148">
    <property type="entry name" value="Arg-tRNA-synth_N"/>
</dbReference>
<keyword evidence="8 12" id="KW-0030">Aminoacyl-tRNA synthetase</keyword>
<dbReference type="AlphaFoldDB" id="A0A8T2S2U7"/>
<dbReference type="SUPFAM" id="SSF47323">
    <property type="entry name" value="Anticodon-binding domain of a subclass of class I aminoacyl-tRNA synthetases"/>
    <property type="match status" value="1"/>
</dbReference>
<dbReference type="GO" id="GO:0005524">
    <property type="term" value="F:ATP binding"/>
    <property type="evidence" value="ECO:0007669"/>
    <property type="project" value="UniProtKB-KW"/>
</dbReference>
<dbReference type="HAMAP" id="MF_00123">
    <property type="entry name" value="Arg_tRNA_synth"/>
    <property type="match status" value="1"/>
</dbReference>
<evidence type="ECO:0000259" key="13">
    <source>
        <dbReference type="SMART" id="SM00836"/>
    </source>
</evidence>
<dbReference type="GO" id="GO:0004814">
    <property type="term" value="F:arginine-tRNA ligase activity"/>
    <property type="evidence" value="ECO:0007669"/>
    <property type="project" value="UniProtKB-EC"/>
</dbReference>
<evidence type="ECO:0000256" key="5">
    <source>
        <dbReference type="ARBA" id="ARBA00022840"/>
    </source>
</evidence>
<dbReference type="PROSITE" id="PS00178">
    <property type="entry name" value="AA_TRNA_LIGASE_I"/>
    <property type="match status" value="1"/>
</dbReference>
<feature type="domain" description="DALR anticodon binding" evidence="13">
    <location>
        <begin position="536"/>
        <end position="651"/>
    </location>
</feature>
<dbReference type="FunFam" id="3.30.1360.70:FF:000002">
    <property type="entry name" value="arginine--tRNA ligase, cytoplasmic"/>
    <property type="match status" value="1"/>
</dbReference>
<dbReference type="SUPFAM" id="SSF52374">
    <property type="entry name" value="Nucleotidylyl transferase"/>
    <property type="match status" value="1"/>
</dbReference>
<dbReference type="Gene3D" id="1.10.730.10">
    <property type="entry name" value="Isoleucyl-tRNA Synthetase, Domain 1"/>
    <property type="match status" value="1"/>
</dbReference>
<comment type="catalytic activity">
    <reaction evidence="10">
        <text>tRNA(Arg) + L-arginine + ATP = L-arginyl-tRNA(Arg) + AMP + diphosphate</text>
        <dbReference type="Rhea" id="RHEA:20301"/>
        <dbReference type="Rhea" id="RHEA-COMP:9658"/>
        <dbReference type="Rhea" id="RHEA-COMP:9673"/>
        <dbReference type="ChEBI" id="CHEBI:30616"/>
        <dbReference type="ChEBI" id="CHEBI:32682"/>
        <dbReference type="ChEBI" id="CHEBI:33019"/>
        <dbReference type="ChEBI" id="CHEBI:78442"/>
        <dbReference type="ChEBI" id="CHEBI:78513"/>
        <dbReference type="ChEBI" id="CHEBI:456215"/>
        <dbReference type="EC" id="6.1.1.19"/>
    </reaction>
</comment>
<comment type="similarity">
    <text evidence="1 12">Belongs to the class-I aminoacyl-tRNA synthetase family.</text>
</comment>
<dbReference type="OrthoDB" id="68056at2759"/>
<keyword evidence="6 12" id="KW-0648">Protein biosynthesis</keyword>
<dbReference type="SMART" id="SM01016">
    <property type="entry name" value="Arg_tRNA_synt_N"/>
    <property type="match status" value="1"/>
</dbReference>
<dbReference type="Proteomes" id="UP000825935">
    <property type="component" value="Chromosome 23"/>
</dbReference>
<evidence type="ECO:0000313" key="15">
    <source>
        <dbReference type="EMBL" id="KAH7301973.1"/>
    </source>
</evidence>
<dbReference type="Gene3D" id="3.30.1360.70">
    <property type="entry name" value="Arginyl tRNA synthetase N-terminal domain"/>
    <property type="match status" value="1"/>
</dbReference>
<comment type="function">
    <text evidence="11">Forms part of a macromolecular complex that catalyzes the attachment of specific amino acids to cognate tRNAs during protein synthesis.</text>
</comment>
<dbReference type="EMBL" id="CM035428">
    <property type="protein sequence ID" value="KAH7301978.1"/>
    <property type="molecule type" value="Genomic_DNA"/>
</dbReference>
<evidence type="ECO:0000256" key="8">
    <source>
        <dbReference type="ARBA" id="ARBA00023146"/>
    </source>
</evidence>
<dbReference type="InterPro" id="IPR036695">
    <property type="entry name" value="Arg-tRNA-synth_N_sf"/>
</dbReference>
<dbReference type="CDD" id="cd00671">
    <property type="entry name" value="ArgRS_core"/>
    <property type="match status" value="1"/>
</dbReference>
<accession>A0A8T2S2U7</accession>
<evidence type="ECO:0000313" key="16">
    <source>
        <dbReference type="Proteomes" id="UP000825935"/>
    </source>
</evidence>
<dbReference type="FunFam" id="3.40.50.620:FF:000096">
    <property type="entry name" value="Arginine--tRNA ligase chloroplastic/mitochondrial"/>
    <property type="match status" value="1"/>
</dbReference>
<sequence>MAECLSIFDGFSKKGASFPSMQCACFHQLALCRKRISTSFVSYKYTLKKVSHTQRSLQALADTATGPNMTTPRQHVANLVKEALGSLFPDDDGMEPLVAACTNKFGDYQCNNAMGIWSKIKGKSSDFKSPNAVGQGIAKALPASPLVDKVSVAGPGFVNIILSNSWVEERIHNMLVDGVATWAPNVGVKRAVVDFSSPNIAKEMHVGHLRSTIIGDSISRMLEFCNVEVLRRNHVGDWGTQFGMLIEYLFEEYPQWDGSSEEHAVDKLQELYKASKKRFDEVPIFKEKAQQAVVLLQGGDERYRKAWQQICSVSRKEFDQVYKRLKVSLEEKGESFYNPYIPAVIQELDSKGLVAESEGAKVIHLEGQNIPLIVVKKDGGFNYASTDLAALWYRLNVEKAEWIVYVTDVGQSLHFEMFFTAARRVGWLPKGTRELPRTTHVGFGLVLGLDGKRFRTRSTEVVRLVDLLDEAKSRSKQGLIDRGRDDEWEADELEQAAEALGYGAVKYADLKNNRTTNYTFNFDQMLDVRGNTAVYLLYAHARICSIIRKSEKDIEELKRIGNVNLVHENERVLGLHLIRFPEIIEDALTDLLPSILCEYLYNLSEVFTKFYSTCKVVGSEEETSRLLLCEATAVIMRKCFSLLGITPLYRL</sequence>
<dbReference type="InterPro" id="IPR001278">
    <property type="entry name" value="Arg-tRNA-ligase"/>
</dbReference>
<keyword evidence="16" id="KW-1185">Reference proteome</keyword>
<protein>
    <recommendedName>
        <fullName evidence="2">arginine--tRNA ligase</fullName>
        <ecNumber evidence="2">6.1.1.19</ecNumber>
    </recommendedName>
    <alternativeName>
        <fullName evidence="9">Arginyl-tRNA synthetase</fullName>
    </alternativeName>
</protein>
<dbReference type="InterPro" id="IPR014729">
    <property type="entry name" value="Rossmann-like_a/b/a_fold"/>
</dbReference>
<evidence type="ECO:0000256" key="7">
    <source>
        <dbReference type="ARBA" id="ARBA00022990"/>
    </source>
</evidence>
<evidence type="ECO:0000256" key="10">
    <source>
        <dbReference type="ARBA" id="ARBA00049339"/>
    </source>
</evidence>
<evidence type="ECO:0000256" key="2">
    <source>
        <dbReference type="ARBA" id="ARBA00012837"/>
    </source>
</evidence>
<keyword evidence="4 12" id="KW-0547">Nucleotide-binding</keyword>
<dbReference type="EMBL" id="CM035428">
    <property type="protein sequence ID" value="KAH7301973.1"/>
    <property type="molecule type" value="Genomic_DNA"/>
</dbReference>